<dbReference type="InterPro" id="IPR041898">
    <property type="entry name" value="MAGE_WH1"/>
</dbReference>
<dbReference type="Pfam" id="PF01454">
    <property type="entry name" value="MAGE"/>
    <property type="match status" value="1"/>
</dbReference>
<dbReference type="InParanoid" id="A0A409XKH2"/>
<feature type="domain" description="MAGE" evidence="2">
    <location>
        <begin position="70"/>
        <end position="357"/>
    </location>
</feature>
<reference evidence="3 4" key="1">
    <citation type="journal article" date="2018" name="Evol. Lett.">
        <title>Horizontal gene cluster transfer increased hallucinogenic mushroom diversity.</title>
        <authorList>
            <person name="Reynolds H.T."/>
            <person name="Vijayakumar V."/>
            <person name="Gluck-Thaler E."/>
            <person name="Korotkin H.B."/>
            <person name="Matheny P.B."/>
            <person name="Slot J.C."/>
        </authorList>
    </citation>
    <scope>NUCLEOTIDE SEQUENCE [LARGE SCALE GENOMIC DNA]</scope>
    <source>
        <strain evidence="3 4">2631</strain>
    </source>
</reference>
<dbReference type="GO" id="GO:0006281">
    <property type="term" value="P:DNA repair"/>
    <property type="evidence" value="ECO:0007669"/>
    <property type="project" value="TreeGrafter"/>
</dbReference>
<dbReference type="AlphaFoldDB" id="A0A409XKH2"/>
<dbReference type="EMBL" id="NHYD01001402">
    <property type="protein sequence ID" value="PPQ91275.1"/>
    <property type="molecule type" value="Genomic_DNA"/>
</dbReference>
<dbReference type="Gene3D" id="1.10.10.1210">
    <property type="entry name" value="MAGE homology domain, winged helix WH2 motif"/>
    <property type="match status" value="1"/>
</dbReference>
<dbReference type="STRING" id="93625.A0A409XKH2"/>
<evidence type="ECO:0000313" key="3">
    <source>
        <dbReference type="EMBL" id="PPQ91275.1"/>
    </source>
</evidence>
<evidence type="ECO:0000256" key="1">
    <source>
        <dbReference type="SAM" id="MobiDB-lite"/>
    </source>
</evidence>
<dbReference type="SMART" id="SM01373">
    <property type="entry name" value="MAGE"/>
    <property type="match status" value="1"/>
</dbReference>
<comment type="caution">
    <text evidence="3">The sequence shown here is derived from an EMBL/GenBank/DDBJ whole genome shotgun (WGS) entry which is preliminary data.</text>
</comment>
<dbReference type="InterPro" id="IPR037445">
    <property type="entry name" value="MAGE"/>
</dbReference>
<evidence type="ECO:0000313" key="4">
    <source>
        <dbReference type="Proteomes" id="UP000283269"/>
    </source>
</evidence>
<dbReference type="InterPro" id="IPR002190">
    <property type="entry name" value="MHD_dom"/>
</dbReference>
<dbReference type="GO" id="GO:0005634">
    <property type="term" value="C:nucleus"/>
    <property type="evidence" value="ECO:0007669"/>
    <property type="project" value="TreeGrafter"/>
</dbReference>
<dbReference type="Proteomes" id="UP000283269">
    <property type="component" value="Unassembled WGS sequence"/>
</dbReference>
<proteinExistence type="predicted"/>
<feature type="compositionally biased region" description="Low complexity" evidence="1">
    <location>
        <begin position="14"/>
        <end position="29"/>
    </location>
</feature>
<organism evidence="3 4">
    <name type="scientific">Psilocybe cyanescens</name>
    <dbReference type="NCBI Taxonomy" id="93625"/>
    <lineage>
        <taxon>Eukaryota</taxon>
        <taxon>Fungi</taxon>
        <taxon>Dikarya</taxon>
        <taxon>Basidiomycota</taxon>
        <taxon>Agaricomycotina</taxon>
        <taxon>Agaricomycetes</taxon>
        <taxon>Agaricomycetidae</taxon>
        <taxon>Agaricales</taxon>
        <taxon>Agaricineae</taxon>
        <taxon>Strophariaceae</taxon>
        <taxon>Psilocybe</taxon>
    </lineage>
</organism>
<feature type="region of interest" description="Disordered" evidence="1">
    <location>
        <begin position="1"/>
        <end position="61"/>
    </location>
</feature>
<protein>
    <recommendedName>
        <fullName evidence="2">MAGE domain-containing protein</fullName>
    </recommendedName>
</protein>
<gene>
    <name evidence="3" type="ORF">CVT25_006218</name>
</gene>
<evidence type="ECO:0000259" key="2">
    <source>
        <dbReference type="SMART" id="SM01373"/>
    </source>
</evidence>
<feature type="compositionally biased region" description="Acidic residues" evidence="1">
    <location>
        <begin position="30"/>
        <end position="45"/>
    </location>
</feature>
<feature type="region of interest" description="Disordered" evidence="1">
    <location>
        <begin position="308"/>
        <end position="330"/>
    </location>
</feature>
<dbReference type="PANTHER" id="PTHR11736:SF14">
    <property type="entry name" value="NSE3 HOMOLOG, SMC5-SMC6 COMPLEX COMPONENT"/>
    <property type="match status" value="1"/>
</dbReference>
<feature type="compositionally biased region" description="Acidic residues" evidence="1">
    <location>
        <begin position="52"/>
        <end position="61"/>
    </location>
</feature>
<dbReference type="InterPro" id="IPR041899">
    <property type="entry name" value="MAGE_WH2"/>
</dbReference>
<accession>A0A409XKH2</accession>
<dbReference type="Gene3D" id="1.10.10.1200">
    <property type="entry name" value="MAGE homology domain, winged helix WH1 motif"/>
    <property type="match status" value="1"/>
</dbReference>
<sequence>MGRSTARAGPSQPTQTQKGRGGKRQQPVEEPSEEEEEQNEEDEQSEGAAMDVDGDDDDADSDISRKVNALVRLALFTEYKRSYLRRDDISKKVLGSSSRSFNQILELAQKKLCDTFGMELVELSSRAALDKDDDDGKKDTQAATGLKKKAAATKSKNYVLRSILDPILIERAAQTDEDILEEEAADQAVLYPTNLNIDEDEEENLDEEDARIEAGRAPKYYGSIISWSKADQLGSLGILYVILSLVLASGRVISDAKLRQHLRTLRLPSNSGTHPIQHTSTSTTREISLDDYLSTLLKQGYLHRQQVGGDVGGKKGGKKGGGGVKRVRTQAEDQEAGQVYEWLWGARAFAEVGEEFIAKFIAEFMVASEGEVDPDEEDAADARKKRKETLQKMYAGVEKAAGGKLVELS</sequence>
<dbReference type="OrthoDB" id="205198at2759"/>
<dbReference type="PANTHER" id="PTHR11736">
    <property type="entry name" value="MELANOMA-ASSOCIATED ANTIGEN MAGE ANTIGEN"/>
    <property type="match status" value="1"/>
</dbReference>
<name>A0A409XKH2_PSICY</name>
<keyword evidence="4" id="KW-1185">Reference proteome</keyword>